<dbReference type="PROSITE" id="PS50302">
    <property type="entry name" value="PUM"/>
    <property type="match status" value="1"/>
</dbReference>
<dbReference type="GO" id="GO:0006417">
    <property type="term" value="P:regulation of translation"/>
    <property type="evidence" value="ECO:0007669"/>
    <property type="project" value="TreeGrafter"/>
</dbReference>
<dbReference type="InterPro" id="IPR016024">
    <property type="entry name" value="ARM-type_fold"/>
</dbReference>
<protein>
    <recommendedName>
        <fullName evidence="5">PUM-HD domain-containing protein</fullName>
    </recommendedName>
</protein>
<dbReference type="SMART" id="SM00025">
    <property type="entry name" value="Pumilio"/>
    <property type="match status" value="6"/>
</dbReference>
<dbReference type="Pfam" id="PF08144">
    <property type="entry name" value="CPL"/>
    <property type="match status" value="1"/>
</dbReference>
<dbReference type="GO" id="GO:0005730">
    <property type="term" value="C:nucleolus"/>
    <property type="evidence" value="ECO:0007669"/>
    <property type="project" value="TreeGrafter"/>
</dbReference>
<reference evidence="6" key="2">
    <citation type="submission" date="2025-09" db="UniProtKB">
        <authorList>
            <consortium name="Ensembl"/>
        </authorList>
    </citation>
    <scope>IDENTIFICATION</scope>
</reference>
<feature type="repeat" description="Pumilio" evidence="3">
    <location>
        <begin position="181"/>
        <end position="216"/>
    </location>
</feature>
<dbReference type="Ensembl" id="ENSEBUT00000019134.1">
    <property type="protein sequence ID" value="ENSEBUP00000018557.1"/>
    <property type="gene ID" value="ENSEBUG00000011586.1"/>
</dbReference>
<dbReference type="InterPro" id="IPR011989">
    <property type="entry name" value="ARM-like"/>
</dbReference>
<dbReference type="OMA" id="VANXNIV"/>
<accession>A0A8C4WXR5</accession>
<sequence>MEGVKRFRERDEAPFAGNHKKQRVGVQFEKSNERDRSKEQQYTRGRGKGRGGVIQRGSWGRGRGRGGSYGVDKGVKMEKKSCAILNEAIGRHREMKERKERRKHREGQGGRAMLIQQAKIVWEQARRKKCSVEKRNEFVEGIVSMAAGKMKELSLCHDSSRVLQCCLRFGNKNQRQQILLELTPDILLLSKSKYGRNVVLKLMKYLRRSAVLQVLKAMHGNACRVLRHSCAATVLQTAWENGSATERHQVLGELYGKTYRLLMQDTEKCLGLQAFNGGPHFGTVLEELRQLLLSITMKETLLGFSLVHHLLLDFLESSDSTMRSEMIESMRETCVYMIHTKNGARAAMMCLWFGTAKDRKVIIKTMKTYVEKIATDEFGYLVLLAAFDCVDDTNILSKIVIAELIAAVETLIWDKHGRKVLSYLLQPRHTSHFAPSLISLLVKGDGNPNSKKAASQRHSELLAATWPGVAAFAASIVPTLAQSLVAAPVLAVLVESVGDTGNDEGKHDASPILEAIAKAAAVEFVPGGKDGELHMAEHPAGHLLLKRLLKVEGGRKTEFATRLLANVGPESLARWSFINRGAIVLCCFLKHSPPSISSSVVLALKSLVPQLEAKLSSQPSNCRSLPFDNSAAKATRKETTMNGGIAALLQHLEQEGLNCESVVT</sequence>
<dbReference type="InterPro" id="IPR012959">
    <property type="entry name" value="CPL_dom"/>
</dbReference>
<dbReference type="Gene3D" id="1.25.10.10">
    <property type="entry name" value="Leucine-rich Repeat Variant"/>
    <property type="match status" value="2"/>
</dbReference>
<reference evidence="6" key="1">
    <citation type="submission" date="2025-08" db="UniProtKB">
        <authorList>
            <consortium name="Ensembl"/>
        </authorList>
    </citation>
    <scope>IDENTIFICATION</scope>
</reference>
<dbReference type="PROSITE" id="PS50303">
    <property type="entry name" value="PUM_HD"/>
    <property type="match status" value="1"/>
</dbReference>
<evidence type="ECO:0000256" key="1">
    <source>
        <dbReference type="ARBA" id="ARBA00022737"/>
    </source>
</evidence>
<dbReference type="InterPro" id="IPR040059">
    <property type="entry name" value="PUM3"/>
</dbReference>
<dbReference type="PANTHER" id="PTHR13389:SF0">
    <property type="entry name" value="PUMILIO HOMOLOG 3"/>
    <property type="match status" value="1"/>
</dbReference>
<dbReference type="GO" id="GO:0003729">
    <property type="term" value="F:mRNA binding"/>
    <property type="evidence" value="ECO:0007669"/>
    <property type="project" value="TreeGrafter"/>
</dbReference>
<proteinExistence type="predicted"/>
<feature type="compositionally biased region" description="Gly residues" evidence="4">
    <location>
        <begin position="50"/>
        <end position="69"/>
    </location>
</feature>
<feature type="domain" description="PUM-HD" evidence="5">
    <location>
        <begin position="116"/>
        <end position="466"/>
    </location>
</feature>
<organism evidence="6 7">
    <name type="scientific">Eptatretus burgeri</name>
    <name type="common">Inshore hagfish</name>
    <dbReference type="NCBI Taxonomy" id="7764"/>
    <lineage>
        <taxon>Eukaryota</taxon>
        <taxon>Metazoa</taxon>
        <taxon>Chordata</taxon>
        <taxon>Craniata</taxon>
        <taxon>Vertebrata</taxon>
        <taxon>Cyclostomata</taxon>
        <taxon>Myxini</taxon>
        <taxon>Myxiniformes</taxon>
        <taxon>Myxinidae</taxon>
        <taxon>Eptatretinae</taxon>
        <taxon>Eptatretus</taxon>
    </lineage>
</organism>
<dbReference type="SUPFAM" id="SSF48371">
    <property type="entry name" value="ARM repeat"/>
    <property type="match status" value="1"/>
</dbReference>
<dbReference type="Proteomes" id="UP000694388">
    <property type="component" value="Unplaced"/>
</dbReference>
<evidence type="ECO:0000313" key="7">
    <source>
        <dbReference type="Proteomes" id="UP000694388"/>
    </source>
</evidence>
<dbReference type="InterPro" id="IPR033133">
    <property type="entry name" value="PUM-HD"/>
</dbReference>
<keyword evidence="2" id="KW-0694">RNA-binding</keyword>
<evidence type="ECO:0000256" key="2">
    <source>
        <dbReference type="ARBA" id="ARBA00022884"/>
    </source>
</evidence>
<dbReference type="Pfam" id="PF00806">
    <property type="entry name" value="PUF"/>
    <property type="match status" value="1"/>
</dbReference>
<evidence type="ECO:0000313" key="6">
    <source>
        <dbReference type="Ensembl" id="ENSEBUP00000018557.1"/>
    </source>
</evidence>
<feature type="region of interest" description="Disordered" evidence="4">
    <location>
        <begin position="1"/>
        <end position="72"/>
    </location>
</feature>
<evidence type="ECO:0000256" key="4">
    <source>
        <dbReference type="SAM" id="MobiDB-lite"/>
    </source>
</evidence>
<name>A0A8C4WXR5_EPTBU</name>
<dbReference type="InterPro" id="IPR001313">
    <property type="entry name" value="Pumilio_RNA-bd_rpt"/>
</dbReference>
<dbReference type="GeneTree" id="ENSGT00390000015757"/>
<evidence type="ECO:0000259" key="5">
    <source>
        <dbReference type="PROSITE" id="PS50303"/>
    </source>
</evidence>
<dbReference type="AlphaFoldDB" id="A0A8C4WXR5"/>
<evidence type="ECO:0000256" key="3">
    <source>
        <dbReference type="PROSITE-ProRule" id="PRU00317"/>
    </source>
</evidence>
<dbReference type="PANTHER" id="PTHR13389">
    <property type="entry name" value="PUMILIO HOMOLOG 3"/>
    <property type="match status" value="1"/>
</dbReference>
<keyword evidence="1" id="KW-0677">Repeat</keyword>
<keyword evidence="7" id="KW-1185">Reference proteome</keyword>
<feature type="compositionally biased region" description="Basic and acidic residues" evidence="4">
    <location>
        <begin position="1"/>
        <end position="13"/>
    </location>
</feature>
<feature type="compositionally biased region" description="Basic and acidic residues" evidence="4">
    <location>
        <begin position="30"/>
        <end position="41"/>
    </location>
</feature>